<dbReference type="STRING" id="27835.A0A3P7B2C0"/>
<name>A0A3P7B2C0_NIPBR</name>
<organism evidence="1 2">
    <name type="scientific">Nippostrongylus brasiliensis</name>
    <name type="common">Rat hookworm</name>
    <dbReference type="NCBI Taxonomy" id="27835"/>
    <lineage>
        <taxon>Eukaryota</taxon>
        <taxon>Metazoa</taxon>
        <taxon>Ecdysozoa</taxon>
        <taxon>Nematoda</taxon>
        <taxon>Chromadorea</taxon>
        <taxon>Rhabditida</taxon>
        <taxon>Rhabditina</taxon>
        <taxon>Rhabditomorpha</taxon>
        <taxon>Strongyloidea</taxon>
        <taxon>Heligmosomidae</taxon>
        <taxon>Nippostrongylus</taxon>
    </lineage>
</organism>
<sequence length="150" mass="16604">MEGVREISFFISALQLQERSIGGIASLKFSTQYANEVLPEPSKLTWEKSAAGFAQMGYPRGVAAMDGKHFRCVVRLSDWSLFLNITGMSPFRSGSSYFNFKGFFSVVLLAVVDSSGKFLMIDCGCKGKFSDSSRVLIQSWLNYIKSAIPN</sequence>
<evidence type="ECO:0000313" key="2">
    <source>
        <dbReference type="Proteomes" id="UP000271162"/>
    </source>
</evidence>
<proteinExistence type="predicted"/>
<gene>
    <name evidence="1" type="ORF">NBR_LOCUS15796</name>
</gene>
<protein>
    <recommendedName>
        <fullName evidence="3">DDE Tnp4 domain-containing protein</fullName>
    </recommendedName>
</protein>
<evidence type="ECO:0008006" key="3">
    <source>
        <dbReference type="Google" id="ProtNLM"/>
    </source>
</evidence>
<dbReference type="Proteomes" id="UP000271162">
    <property type="component" value="Unassembled WGS sequence"/>
</dbReference>
<reference evidence="1 2" key="1">
    <citation type="submission" date="2018-11" db="EMBL/GenBank/DDBJ databases">
        <authorList>
            <consortium name="Pathogen Informatics"/>
        </authorList>
    </citation>
    <scope>NUCLEOTIDE SEQUENCE [LARGE SCALE GENOMIC DNA]</scope>
</reference>
<evidence type="ECO:0000313" key="1">
    <source>
        <dbReference type="EMBL" id="VDL79390.1"/>
    </source>
</evidence>
<accession>A0A3P7B2C0</accession>
<keyword evidence="2" id="KW-1185">Reference proteome</keyword>
<dbReference type="AlphaFoldDB" id="A0A3P7B2C0"/>
<dbReference type="EMBL" id="UYSL01021890">
    <property type="protein sequence ID" value="VDL79390.1"/>
    <property type="molecule type" value="Genomic_DNA"/>
</dbReference>